<dbReference type="InterPro" id="IPR036163">
    <property type="entry name" value="HMA_dom_sf"/>
</dbReference>
<sequence>MANISSRNSKPYRTYIFNVHGVTNMSIASAIKEYLESKDGVYSAEISSDMKTLVANLMQNTYPWEVEEMAAEIGYAVQEARSPLFSIGGILEPVLLAITAIATIISFAGTSMNLLTGPAAEILGMFIIFICGYPVHKKAISALLDRKISLDILVSVAVISPLFYSYGVMEPVYYASGIIIFVVLSASIFKRSVQDRYEQMDFFLPSVALSVTDGKEAWINAEDINPGDVVTVKSGYRIPVDGTVDDGEGTLVTVIGGDNEKVRKGVRVNAGDILLEGDVTVKAAKKAIDSVLRPAADAFREARKPREFNKGYPKSVERVLLFVSLFGSIFVYFFFNSTVSAVAILLVATPLAMFIAWPVSIVTGKLAASNAGADFSSHGSIERMSLADTVVISGIESLVNKSTVSDVIPVQGYTENDMKSAIAAYGGDENDPLVKAAREYASGVAPSEEYSLKSLAEASRVVQIPADSHKRANALENEGKLVRYALKGREFMGIVAFDLEVSEETKKAVESLGKDKAKAKEVVLISRNPAGLSEVIGRKAGITNIKSRMDDRERLELVKKMVENKKEVVVVSKRGDLTRFAGNSGSVVIGNAMPGFEGLDDARCDSFAVVPGLISLAKKSLKRANEGLNFGFYFNTFAVIAASLGVIDIQIASLMIITSVVVVATNSMRSYFISLK</sequence>
<dbReference type="Gene3D" id="3.40.50.1000">
    <property type="entry name" value="HAD superfamily/HAD-like"/>
    <property type="match status" value="1"/>
</dbReference>
<proteinExistence type="inferred from homology"/>
<feature type="transmembrane region" description="Helical" evidence="2">
    <location>
        <begin position="172"/>
        <end position="189"/>
    </location>
</feature>
<dbReference type="GO" id="GO:0000166">
    <property type="term" value="F:nucleotide binding"/>
    <property type="evidence" value="ECO:0007669"/>
    <property type="project" value="InterPro"/>
</dbReference>
<accession>A0AAP2W4Q1</accession>
<feature type="transmembrane region" description="Helical" evidence="2">
    <location>
        <begin position="114"/>
        <end position="136"/>
    </location>
</feature>
<feature type="transmembrane region" description="Helical" evidence="2">
    <location>
        <begin position="84"/>
        <end position="108"/>
    </location>
</feature>
<dbReference type="GO" id="GO:0046872">
    <property type="term" value="F:metal ion binding"/>
    <property type="evidence" value="ECO:0007669"/>
    <property type="project" value="InterPro"/>
</dbReference>
<organism evidence="4 5">
    <name type="scientific">Methanooceanicella nereidis</name>
    <dbReference type="NCBI Taxonomy" id="2052831"/>
    <lineage>
        <taxon>Archaea</taxon>
        <taxon>Methanobacteriati</taxon>
        <taxon>Methanobacteriota</taxon>
        <taxon>Stenosarchaea group</taxon>
        <taxon>Methanomicrobia</taxon>
        <taxon>Methanocellales</taxon>
        <taxon>Methanocellaceae</taxon>
        <taxon>Methanooceanicella</taxon>
    </lineage>
</organism>
<dbReference type="GO" id="GO:0016020">
    <property type="term" value="C:membrane"/>
    <property type="evidence" value="ECO:0007669"/>
    <property type="project" value="TreeGrafter"/>
</dbReference>
<evidence type="ECO:0000313" key="4">
    <source>
        <dbReference type="EMBL" id="MCD1294585.1"/>
    </source>
</evidence>
<comment type="similarity">
    <text evidence="1">Belongs to the cation transport ATPase (P-type) (TC 3.A.3) family. Type IB subfamily.</text>
</comment>
<dbReference type="InterPro" id="IPR051014">
    <property type="entry name" value="Cation_Transport_ATPase_IB"/>
</dbReference>
<dbReference type="InterPro" id="IPR059000">
    <property type="entry name" value="ATPase_P-type_domA"/>
</dbReference>
<keyword evidence="5" id="KW-1185">Reference proteome</keyword>
<keyword evidence="2" id="KW-0472">Membrane</keyword>
<dbReference type="Pfam" id="PF00122">
    <property type="entry name" value="E1-E2_ATPase"/>
    <property type="match status" value="1"/>
</dbReference>
<dbReference type="Proteomes" id="UP001320159">
    <property type="component" value="Unassembled WGS sequence"/>
</dbReference>
<dbReference type="SUPFAM" id="SSF55008">
    <property type="entry name" value="HMA, heavy metal-associated domain"/>
    <property type="match status" value="1"/>
</dbReference>
<dbReference type="AlphaFoldDB" id="A0AAP2W4Q1"/>
<feature type="transmembrane region" description="Helical" evidence="2">
    <location>
        <begin position="628"/>
        <end position="647"/>
    </location>
</feature>
<dbReference type="InterPro" id="IPR023214">
    <property type="entry name" value="HAD_sf"/>
</dbReference>
<feature type="domain" description="P-type ATPase A" evidence="3">
    <location>
        <begin position="205"/>
        <end position="292"/>
    </location>
</feature>
<dbReference type="Gene3D" id="2.70.150.10">
    <property type="entry name" value="Calcium-transporting ATPase, cytoplasmic transduction domain A"/>
    <property type="match status" value="1"/>
</dbReference>
<dbReference type="InterPro" id="IPR023299">
    <property type="entry name" value="ATPase_P-typ_cyto_dom_N"/>
</dbReference>
<dbReference type="Gene3D" id="3.40.1110.10">
    <property type="entry name" value="Calcium-transporting ATPase, cytoplasmic domain N"/>
    <property type="match status" value="1"/>
</dbReference>
<feature type="transmembrane region" description="Helical" evidence="2">
    <location>
        <begin position="148"/>
        <end position="166"/>
    </location>
</feature>
<name>A0AAP2W4Q1_9EURY</name>
<evidence type="ECO:0000256" key="1">
    <source>
        <dbReference type="ARBA" id="ARBA00006024"/>
    </source>
</evidence>
<protein>
    <submittedName>
        <fullName evidence="4">Cation-transporting P-type ATPase</fullName>
    </submittedName>
</protein>
<evidence type="ECO:0000256" key="2">
    <source>
        <dbReference type="SAM" id="Phobius"/>
    </source>
</evidence>
<feature type="transmembrane region" description="Helical" evidence="2">
    <location>
        <begin position="341"/>
        <end position="359"/>
    </location>
</feature>
<keyword evidence="2" id="KW-1133">Transmembrane helix</keyword>
<dbReference type="SUPFAM" id="SSF81653">
    <property type="entry name" value="Calcium ATPase, transduction domain A"/>
    <property type="match status" value="1"/>
</dbReference>
<gene>
    <name evidence="4" type="ORF">CUJ83_06160</name>
</gene>
<comment type="caution">
    <text evidence="4">The sequence shown here is derived from an EMBL/GenBank/DDBJ whole genome shotgun (WGS) entry which is preliminary data.</text>
</comment>
<feature type="transmembrane region" description="Helical" evidence="2">
    <location>
        <begin position="319"/>
        <end position="335"/>
    </location>
</feature>
<dbReference type="EMBL" id="PGCK01000004">
    <property type="protein sequence ID" value="MCD1294585.1"/>
    <property type="molecule type" value="Genomic_DNA"/>
</dbReference>
<reference evidence="4 5" key="1">
    <citation type="submission" date="2017-11" db="EMBL/GenBank/DDBJ databases">
        <title>Isolation and Characterization of Family Methanocellaceae Species from Potential Methane Hydrate Area Offshore Southwestern Taiwan.</title>
        <authorList>
            <person name="Zhang W.-L."/>
            <person name="Chen W.-C."/>
            <person name="Lai M.-C."/>
            <person name="Chen S.-C."/>
        </authorList>
    </citation>
    <scope>NUCLEOTIDE SEQUENCE [LARGE SCALE GENOMIC DNA]</scope>
    <source>
        <strain evidence="4 5">CWC-04</strain>
    </source>
</reference>
<dbReference type="PANTHER" id="PTHR48085">
    <property type="entry name" value="CADMIUM/ZINC-TRANSPORTING ATPASE HMA2-RELATED"/>
    <property type="match status" value="1"/>
</dbReference>
<dbReference type="GO" id="GO:0022857">
    <property type="term" value="F:transmembrane transporter activity"/>
    <property type="evidence" value="ECO:0007669"/>
    <property type="project" value="TreeGrafter"/>
</dbReference>
<feature type="transmembrane region" description="Helical" evidence="2">
    <location>
        <begin position="653"/>
        <end position="672"/>
    </location>
</feature>
<keyword evidence="2" id="KW-0812">Transmembrane</keyword>
<evidence type="ECO:0000259" key="3">
    <source>
        <dbReference type="Pfam" id="PF00122"/>
    </source>
</evidence>
<dbReference type="InterPro" id="IPR008250">
    <property type="entry name" value="ATPase_P-typ_transduc_dom_A_sf"/>
</dbReference>
<evidence type="ECO:0000313" key="5">
    <source>
        <dbReference type="Proteomes" id="UP001320159"/>
    </source>
</evidence>